<proteinExistence type="predicted"/>
<dbReference type="SUPFAM" id="SSF53474">
    <property type="entry name" value="alpha/beta-Hydrolases"/>
    <property type="match status" value="1"/>
</dbReference>
<name>A0ABQ3KYD6_9ALTE</name>
<evidence type="ECO:0000259" key="1">
    <source>
        <dbReference type="Pfam" id="PF12697"/>
    </source>
</evidence>
<comment type="caution">
    <text evidence="2">The sequence shown here is derived from an EMBL/GenBank/DDBJ whole genome shotgun (WGS) entry which is preliminary data.</text>
</comment>
<evidence type="ECO:0000313" key="3">
    <source>
        <dbReference type="Proteomes" id="UP000659697"/>
    </source>
</evidence>
<feature type="domain" description="AB hydrolase-1" evidence="1">
    <location>
        <begin position="5"/>
        <end position="159"/>
    </location>
</feature>
<evidence type="ECO:0000313" key="2">
    <source>
        <dbReference type="EMBL" id="GHG69869.1"/>
    </source>
</evidence>
<dbReference type="EMBL" id="BNAO01000004">
    <property type="protein sequence ID" value="GHG69869.1"/>
    <property type="molecule type" value="Genomic_DNA"/>
</dbReference>
<dbReference type="Gene3D" id="3.40.50.1820">
    <property type="entry name" value="alpha/beta hydrolase"/>
    <property type="match status" value="1"/>
</dbReference>
<accession>A0ABQ3KYD6</accession>
<keyword evidence="3" id="KW-1185">Reference proteome</keyword>
<sequence length="446" mass="49426">MRNPIVILHGWSDNSSSFKALASFLQESFGDAVQPLYLADWLSMHDDISYADLADAMQNAWLALGLPTAPQSVDIVVHSTGALVTRQWFTRYYSASTNPVKRFVQLAPANFGSPLAHKGRSFYGRAVKGWNQPGFQTGAVVLTGLELASDYTRALAQQDLFADEAWYGAGKMLATVLIGDSGYSGISAIANEAGSDGTVRICGANLNCSYVSLALDPQQQILPGSLRWQQSKGAIAFSILAKENHSSIIFKGRKAPHNALTQVFIRQALTVTDQDFQTDLSQNFAWQQQLNALNPPANYQADRRSQVLCRLTDQHAVGVSDYFLEMYRTAGADSRFEETLYRHFLRHVHAYSQDPSSRAFYFDLAVLARLKQDPKFQQLYFSFSAQPHFKPPRQPVGFTNVAANAAAGLVIQLADIDRFFAPQQTLLLEVQLQRLVADSVFKLNRA</sequence>
<gene>
    <name evidence="2" type="ORF">GCM10010919_20120</name>
</gene>
<protein>
    <recommendedName>
        <fullName evidence="1">AB hydrolase-1 domain-containing protein</fullName>
    </recommendedName>
</protein>
<dbReference type="RefSeq" id="WP_189432875.1">
    <property type="nucleotide sequence ID" value="NZ_BNAO01000004.1"/>
</dbReference>
<reference evidence="3" key="1">
    <citation type="journal article" date="2019" name="Int. J. Syst. Evol. Microbiol.">
        <title>The Global Catalogue of Microorganisms (GCM) 10K type strain sequencing project: providing services to taxonomists for standard genome sequencing and annotation.</title>
        <authorList>
            <consortium name="The Broad Institute Genomics Platform"/>
            <consortium name="The Broad Institute Genome Sequencing Center for Infectious Disease"/>
            <person name="Wu L."/>
            <person name="Ma J."/>
        </authorList>
    </citation>
    <scope>NUCLEOTIDE SEQUENCE [LARGE SCALE GENOMIC DNA]</scope>
    <source>
        <strain evidence="3">CGMCC 1.7003</strain>
    </source>
</reference>
<organism evidence="2 3">
    <name type="scientific">Alishewanella longhuensis</name>
    <dbReference type="NCBI Taxonomy" id="1091037"/>
    <lineage>
        <taxon>Bacteria</taxon>
        <taxon>Pseudomonadati</taxon>
        <taxon>Pseudomonadota</taxon>
        <taxon>Gammaproteobacteria</taxon>
        <taxon>Alteromonadales</taxon>
        <taxon>Alteromonadaceae</taxon>
        <taxon>Alishewanella</taxon>
    </lineage>
</organism>
<dbReference type="Pfam" id="PF12697">
    <property type="entry name" value="Abhydrolase_6"/>
    <property type="match status" value="1"/>
</dbReference>
<dbReference type="InterPro" id="IPR000073">
    <property type="entry name" value="AB_hydrolase_1"/>
</dbReference>
<dbReference type="Proteomes" id="UP000659697">
    <property type="component" value="Unassembled WGS sequence"/>
</dbReference>
<dbReference type="InterPro" id="IPR029058">
    <property type="entry name" value="AB_hydrolase_fold"/>
</dbReference>